<proteinExistence type="predicted"/>
<evidence type="ECO:0000313" key="1">
    <source>
        <dbReference type="EMBL" id="GIY03295.1"/>
    </source>
</evidence>
<dbReference type="AlphaFoldDB" id="A0AAV4Q2P6"/>
<sequence length="84" mass="9374">MGGMIKDQDGDSSQFDIQKSGAFTSFFPSPFSNFKHNPGVKMTREGVFEKRIAAAFFFVFSQNMIKVMRGLSSKSPSLSFFLVC</sequence>
<evidence type="ECO:0000313" key="2">
    <source>
        <dbReference type="Proteomes" id="UP001054945"/>
    </source>
</evidence>
<accession>A0AAV4Q2P6</accession>
<dbReference type="EMBL" id="BPLR01005560">
    <property type="protein sequence ID" value="GIY03295.1"/>
    <property type="molecule type" value="Genomic_DNA"/>
</dbReference>
<gene>
    <name evidence="1" type="ORF">CEXT_397461</name>
</gene>
<comment type="caution">
    <text evidence="1">The sequence shown here is derived from an EMBL/GenBank/DDBJ whole genome shotgun (WGS) entry which is preliminary data.</text>
</comment>
<organism evidence="1 2">
    <name type="scientific">Caerostris extrusa</name>
    <name type="common">Bark spider</name>
    <name type="synonym">Caerostris bankana</name>
    <dbReference type="NCBI Taxonomy" id="172846"/>
    <lineage>
        <taxon>Eukaryota</taxon>
        <taxon>Metazoa</taxon>
        <taxon>Ecdysozoa</taxon>
        <taxon>Arthropoda</taxon>
        <taxon>Chelicerata</taxon>
        <taxon>Arachnida</taxon>
        <taxon>Araneae</taxon>
        <taxon>Araneomorphae</taxon>
        <taxon>Entelegynae</taxon>
        <taxon>Araneoidea</taxon>
        <taxon>Araneidae</taxon>
        <taxon>Caerostris</taxon>
    </lineage>
</organism>
<dbReference type="Proteomes" id="UP001054945">
    <property type="component" value="Unassembled WGS sequence"/>
</dbReference>
<keyword evidence="2" id="KW-1185">Reference proteome</keyword>
<protein>
    <submittedName>
        <fullName evidence="1">Uncharacterized protein</fullName>
    </submittedName>
</protein>
<name>A0AAV4Q2P6_CAEEX</name>
<reference evidence="1 2" key="1">
    <citation type="submission" date="2021-06" db="EMBL/GenBank/DDBJ databases">
        <title>Caerostris extrusa draft genome.</title>
        <authorList>
            <person name="Kono N."/>
            <person name="Arakawa K."/>
        </authorList>
    </citation>
    <scope>NUCLEOTIDE SEQUENCE [LARGE SCALE GENOMIC DNA]</scope>
</reference>